<evidence type="ECO:0000313" key="2">
    <source>
        <dbReference type="Proteomes" id="UP000011135"/>
    </source>
</evidence>
<name>L8JI55_9BACT</name>
<dbReference type="OrthoDB" id="988498at2"/>
<dbReference type="Proteomes" id="UP000011135">
    <property type="component" value="Unassembled WGS sequence"/>
</dbReference>
<dbReference type="EMBL" id="AMZN01000110">
    <property type="protein sequence ID" value="ELR68556.1"/>
    <property type="molecule type" value="Genomic_DNA"/>
</dbReference>
<comment type="caution">
    <text evidence="1">The sequence shown here is derived from an EMBL/GenBank/DDBJ whole genome shotgun (WGS) entry which is preliminary data.</text>
</comment>
<proteinExistence type="predicted"/>
<keyword evidence="2" id="KW-1185">Reference proteome</keyword>
<sequence>MKTQWESSRANYNLLLKSLDTLIEETNNILAHYQQANVDFAYQLYGDDLIPLLKKVECHEFYEAEFRRIHSQFQDHLQDLVVLRDKVHIMAIQDIVNYPLN</sequence>
<organism evidence="1 2">
    <name type="scientific">Fulvivirga imtechensis AK7</name>
    <dbReference type="NCBI Taxonomy" id="1237149"/>
    <lineage>
        <taxon>Bacteria</taxon>
        <taxon>Pseudomonadati</taxon>
        <taxon>Bacteroidota</taxon>
        <taxon>Cytophagia</taxon>
        <taxon>Cytophagales</taxon>
        <taxon>Fulvivirgaceae</taxon>
        <taxon>Fulvivirga</taxon>
    </lineage>
</organism>
<dbReference type="AlphaFoldDB" id="L8JI55"/>
<protein>
    <submittedName>
        <fullName evidence="1">Uncharacterized protein</fullName>
    </submittedName>
</protein>
<reference evidence="1 2" key="1">
    <citation type="submission" date="2012-12" db="EMBL/GenBank/DDBJ databases">
        <title>Genome assembly of Fulvivirga imtechensis AK7.</title>
        <authorList>
            <person name="Nupur N."/>
            <person name="Khatri I."/>
            <person name="Kumar R."/>
            <person name="Subramanian S."/>
            <person name="Pinnaka A."/>
        </authorList>
    </citation>
    <scope>NUCLEOTIDE SEQUENCE [LARGE SCALE GENOMIC DNA]</scope>
    <source>
        <strain evidence="1 2">AK7</strain>
    </source>
</reference>
<evidence type="ECO:0000313" key="1">
    <source>
        <dbReference type="EMBL" id="ELR68556.1"/>
    </source>
</evidence>
<dbReference type="RefSeq" id="WP_009583207.1">
    <property type="nucleotide sequence ID" value="NZ_AMZN01000110.1"/>
</dbReference>
<gene>
    <name evidence="1" type="ORF">C900_00297</name>
</gene>
<accession>L8JI55</accession>